<keyword evidence="3 6" id="KW-1133">Transmembrane helix</keyword>
<dbReference type="InterPro" id="IPR049326">
    <property type="entry name" value="Rhodopsin_dom_fungi"/>
</dbReference>
<feature type="transmembrane region" description="Helical" evidence="6">
    <location>
        <begin position="12"/>
        <end position="31"/>
    </location>
</feature>
<dbReference type="GO" id="GO:0016020">
    <property type="term" value="C:membrane"/>
    <property type="evidence" value="ECO:0007669"/>
    <property type="project" value="UniProtKB-SubCell"/>
</dbReference>
<dbReference type="OrthoDB" id="3229610at2759"/>
<evidence type="ECO:0000313" key="8">
    <source>
        <dbReference type="EMBL" id="PPQ91735.1"/>
    </source>
</evidence>
<dbReference type="PANTHER" id="PTHR33048:SF47">
    <property type="entry name" value="INTEGRAL MEMBRANE PROTEIN-RELATED"/>
    <property type="match status" value="1"/>
</dbReference>
<evidence type="ECO:0000256" key="5">
    <source>
        <dbReference type="ARBA" id="ARBA00038359"/>
    </source>
</evidence>
<sequence length="359" mass="40301">MIPLQNHLSWKVSLSILHGIAIFSTCLRLETRRRTRRLWWDDYTTIIPAITDCLNIAMLWLRLRNKTMPREERALFSYLGGAFFATINWWSRISLALAVVRITPVWSRSRRLATGMTIAFFCFWVALFLGMTLTCVVHTEWQFSDSQILICGPASRVAVANTVCDVISDIALIAIPLHQLWDINLPANERLRVRLVFSASSITLVASIALCTVSYGGYIVGPGALVISLASSHTAANIIYCPPPLQVQLDLQSWILRAEEKDYSTTYSYFFEAFENINALGKTEGKGEKAWEALEYMPLRKVMLKFAVTRTAPHTISSSSSSFPPILHTRTTTPTICTRLSALYDTLYAVRGGGKPNLN</sequence>
<evidence type="ECO:0000313" key="9">
    <source>
        <dbReference type="Proteomes" id="UP000283269"/>
    </source>
</evidence>
<dbReference type="EMBL" id="NHYD01001262">
    <property type="protein sequence ID" value="PPQ91735.1"/>
    <property type="molecule type" value="Genomic_DNA"/>
</dbReference>
<organism evidence="8 9">
    <name type="scientific">Psilocybe cyanescens</name>
    <dbReference type="NCBI Taxonomy" id="93625"/>
    <lineage>
        <taxon>Eukaryota</taxon>
        <taxon>Fungi</taxon>
        <taxon>Dikarya</taxon>
        <taxon>Basidiomycota</taxon>
        <taxon>Agaricomycotina</taxon>
        <taxon>Agaricomycetes</taxon>
        <taxon>Agaricomycetidae</taxon>
        <taxon>Agaricales</taxon>
        <taxon>Agaricineae</taxon>
        <taxon>Strophariaceae</taxon>
        <taxon>Psilocybe</taxon>
    </lineage>
</organism>
<feature type="transmembrane region" description="Helical" evidence="6">
    <location>
        <begin position="75"/>
        <end position="100"/>
    </location>
</feature>
<feature type="domain" description="Rhodopsin" evidence="7">
    <location>
        <begin position="27"/>
        <end position="210"/>
    </location>
</feature>
<name>A0A409XLR4_PSICY</name>
<keyword evidence="9" id="KW-1185">Reference proteome</keyword>
<evidence type="ECO:0000256" key="1">
    <source>
        <dbReference type="ARBA" id="ARBA00004141"/>
    </source>
</evidence>
<dbReference type="Gene3D" id="1.25.40.570">
    <property type="match status" value="1"/>
</dbReference>
<dbReference type="AlphaFoldDB" id="A0A409XLR4"/>
<keyword evidence="4 6" id="KW-0472">Membrane</keyword>
<dbReference type="InterPro" id="IPR052337">
    <property type="entry name" value="SAT4-like"/>
</dbReference>
<comment type="caution">
    <text evidence="8">The sequence shown here is derived from an EMBL/GenBank/DDBJ whole genome shotgun (WGS) entry which is preliminary data.</text>
</comment>
<comment type="similarity">
    <text evidence="5">Belongs to the SAT4 family.</text>
</comment>
<dbReference type="Pfam" id="PF20684">
    <property type="entry name" value="Fung_rhodopsin"/>
    <property type="match status" value="1"/>
</dbReference>
<evidence type="ECO:0000256" key="6">
    <source>
        <dbReference type="SAM" id="Phobius"/>
    </source>
</evidence>
<accession>A0A409XLR4</accession>
<protein>
    <recommendedName>
        <fullName evidence="7">Rhodopsin domain-containing protein</fullName>
    </recommendedName>
</protein>
<gene>
    <name evidence="8" type="ORF">CVT25_013017</name>
</gene>
<evidence type="ECO:0000256" key="3">
    <source>
        <dbReference type="ARBA" id="ARBA00022989"/>
    </source>
</evidence>
<evidence type="ECO:0000256" key="2">
    <source>
        <dbReference type="ARBA" id="ARBA00022692"/>
    </source>
</evidence>
<dbReference type="PANTHER" id="PTHR33048">
    <property type="entry name" value="PTH11-LIKE INTEGRAL MEMBRANE PROTEIN (AFU_ORTHOLOGUE AFUA_5G11245)"/>
    <property type="match status" value="1"/>
</dbReference>
<dbReference type="STRING" id="93625.A0A409XLR4"/>
<proteinExistence type="inferred from homology"/>
<dbReference type="InParanoid" id="A0A409XLR4"/>
<evidence type="ECO:0000259" key="7">
    <source>
        <dbReference type="Pfam" id="PF20684"/>
    </source>
</evidence>
<evidence type="ECO:0000256" key="4">
    <source>
        <dbReference type="ARBA" id="ARBA00023136"/>
    </source>
</evidence>
<feature type="transmembrane region" description="Helical" evidence="6">
    <location>
        <begin position="112"/>
        <end position="133"/>
    </location>
</feature>
<comment type="subcellular location">
    <subcellularLocation>
        <location evidence="1">Membrane</location>
        <topology evidence="1">Multi-pass membrane protein</topology>
    </subcellularLocation>
</comment>
<reference evidence="8 9" key="1">
    <citation type="journal article" date="2018" name="Evol. Lett.">
        <title>Horizontal gene cluster transfer increased hallucinogenic mushroom diversity.</title>
        <authorList>
            <person name="Reynolds H.T."/>
            <person name="Vijayakumar V."/>
            <person name="Gluck-Thaler E."/>
            <person name="Korotkin H.B."/>
            <person name="Matheny P.B."/>
            <person name="Slot J.C."/>
        </authorList>
    </citation>
    <scope>NUCLEOTIDE SEQUENCE [LARGE SCALE GENOMIC DNA]</scope>
    <source>
        <strain evidence="8 9">2631</strain>
    </source>
</reference>
<keyword evidence="2 6" id="KW-0812">Transmembrane</keyword>
<dbReference type="Proteomes" id="UP000283269">
    <property type="component" value="Unassembled WGS sequence"/>
</dbReference>